<feature type="region of interest" description="Disordered" evidence="1">
    <location>
        <begin position="1"/>
        <end position="36"/>
    </location>
</feature>
<keyword evidence="3" id="KW-1185">Reference proteome</keyword>
<organism evidence="2 3">
    <name type="scientific">Collybiopsis confluens</name>
    <dbReference type="NCBI Taxonomy" id="2823264"/>
    <lineage>
        <taxon>Eukaryota</taxon>
        <taxon>Fungi</taxon>
        <taxon>Dikarya</taxon>
        <taxon>Basidiomycota</taxon>
        <taxon>Agaricomycotina</taxon>
        <taxon>Agaricomycetes</taxon>
        <taxon>Agaricomycetidae</taxon>
        <taxon>Agaricales</taxon>
        <taxon>Marasmiineae</taxon>
        <taxon>Omphalotaceae</taxon>
        <taxon>Collybiopsis</taxon>
    </lineage>
</organism>
<proteinExistence type="predicted"/>
<dbReference type="Proteomes" id="UP000518752">
    <property type="component" value="Unassembled WGS sequence"/>
</dbReference>
<feature type="compositionally biased region" description="Basic residues" evidence="1">
    <location>
        <begin position="1"/>
        <end position="13"/>
    </location>
</feature>
<dbReference type="InterPro" id="IPR019240">
    <property type="entry name" value="DUF2196"/>
</dbReference>
<evidence type="ECO:0000313" key="2">
    <source>
        <dbReference type="EMBL" id="KAF5391652.1"/>
    </source>
</evidence>
<gene>
    <name evidence="2" type="ORF">D9757_002447</name>
</gene>
<dbReference type="PANTHER" id="PTHR40069:SF1">
    <property type="entry name" value="YWBE PROTEIN"/>
    <property type="match status" value="1"/>
</dbReference>
<evidence type="ECO:0000256" key="1">
    <source>
        <dbReference type="SAM" id="MobiDB-lite"/>
    </source>
</evidence>
<evidence type="ECO:0000313" key="3">
    <source>
        <dbReference type="Proteomes" id="UP000518752"/>
    </source>
</evidence>
<reference evidence="2 3" key="1">
    <citation type="journal article" date="2020" name="ISME J.">
        <title>Uncovering the hidden diversity of litter-decomposition mechanisms in mushroom-forming fungi.</title>
        <authorList>
            <person name="Floudas D."/>
            <person name="Bentzer J."/>
            <person name="Ahren D."/>
            <person name="Johansson T."/>
            <person name="Persson P."/>
            <person name="Tunlid A."/>
        </authorList>
    </citation>
    <scope>NUCLEOTIDE SEQUENCE [LARGE SCALE GENOMIC DNA]</scope>
    <source>
        <strain evidence="2 3">CBS 406.79</strain>
    </source>
</reference>
<comment type="caution">
    <text evidence="2">The sequence shown here is derived from an EMBL/GenBank/DDBJ whole genome shotgun (WGS) entry which is preliminary data.</text>
</comment>
<protein>
    <recommendedName>
        <fullName evidence="4">YwbE</fullName>
    </recommendedName>
</protein>
<name>A0A8H5HY83_9AGAR</name>
<dbReference type="AlphaFoldDB" id="A0A8H5HY83"/>
<dbReference type="Pfam" id="PF09962">
    <property type="entry name" value="DUF2196"/>
    <property type="match status" value="1"/>
</dbReference>
<evidence type="ECO:0008006" key="4">
    <source>
        <dbReference type="Google" id="ProtNLM"/>
    </source>
</evidence>
<dbReference type="EMBL" id="JAACJN010000009">
    <property type="protein sequence ID" value="KAF5391652.1"/>
    <property type="molecule type" value="Genomic_DNA"/>
</dbReference>
<dbReference type="PANTHER" id="PTHR40069">
    <property type="entry name" value="YWBE PROTEIN"/>
    <property type="match status" value="1"/>
</dbReference>
<sequence>MIQRPRNKQRRTQQQKVKTPRGDGRGGGQSHDAIPNVQQIVTGVHVSIVLKIDQSTGRQVQGTVAEVLTSGNHPRGIKVKLVDGRVGRVQRLATEEEARTGSAGLRNLGRNGEGSGTSARQFGYREEASIIPPTGFTLADYFPQDPIMAQSSGQLPYPTLFACPICFEFEGDELALTHHVNSHLD</sequence>
<accession>A0A8H5HY83</accession>
<dbReference type="OrthoDB" id="20105at2759"/>
<dbReference type="NCBIfam" id="TIGR03833">
    <property type="entry name" value="YwbE family protein"/>
    <property type="match status" value="1"/>
</dbReference>